<comment type="caution">
    <text evidence="1">The sequence shown here is derived from an EMBL/GenBank/DDBJ whole genome shotgun (WGS) entry which is preliminary data.</text>
</comment>
<evidence type="ECO:0000313" key="1">
    <source>
        <dbReference type="EMBL" id="KAJ5226071.1"/>
    </source>
</evidence>
<dbReference type="EMBL" id="JAPQKS010000005">
    <property type="protein sequence ID" value="KAJ5226071.1"/>
    <property type="molecule type" value="Genomic_DNA"/>
</dbReference>
<protein>
    <submittedName>
        <fullName evidence="1">Uncharacterized protein</fullName>
    </submittedName>
</protein>
<reference evidence="1" key="2">
    <citation type="journal article" date="2023" name="IMA Fungus">
        <title>Comparative genomic study of the Penicillium genus elucidates a diverse pangenome and 15 lateral gene transfer events.</title>
        <authorList>
            <person name="Petersen C."/>
            <person name="Sorensen T."/>
            <person name="Nielsen M.R."/>
            <person name="Sondergaard T.E."/>
            <person name="Sorensen J.L."/>
            <person name="Fitzpatrick D.A."/>
            <person name="Frisvad J.C."/>
            <person name="Nielsen K.L."/>
        </authorList>
    </citation>
    <scope>NUCLEOTIDE SEQUENCE</scope>
    <source>
        <strain evidence="1">IBT 19713</strain>
    </source>
</reference>
<dbReference type="GeneID" id="83203895"/>
<name>A0A9W9TKF4_9EURO</name>
<keyword evidence="2" id="KW-1185">Reference proteome</keyword>
<accession>A0A9W9TKF4</accession>
<evidence type="ECO:0000313" key="2">
    <source>
        <dbReference type="Proteomes" id="UP001150941"/>
    </source>
</evidence>
<dbReference type="Proteomes" id="UP001150941">
    <property type="component" value="Unassembled WGS sequence"/>
</dbReference>
<sequence>MTRTGSPTSLPKDLAKVLAAFTLVFHTTFDLSYSFAYPLASSHTFCLITVPSVPPWQGDGAPLLHR</sequence>
<gene>
    <name evidence="1" type="ORF">N7468_007296</name>
</gene>
<proteinExistence type="predicted"/>
<organism evidence="1 2">
    <name type="scientific">Penicillium chermesinum</name>
    <dbReference type="NCBI Taxonomy" id="63820"/>
    <lineage>
        <taxon>Eukaryota</taxon>
        <taxon>Fungi</taxon>
        <taxon>Dikarya</taxon>
        <taxon>Ascomycota</taxon>
        <taxon>Pezizomycotina</taxon>
        <taxon>Eurotiomycetes</taxon>
        <taxon>Eurotiomycetidae</taxon>
        <taxon>Eurotiales</taxon>
        <taxon>Aspergillaceae</taxon>
        <taxon>Penicillium</taxon>
    </lineage>
</organism>
<dbReference type="AlphaFoldDB" id="A0A9W9TKF4"/>
<reference evidence="1" key="1">
    <citation type="submission" date="2022-11" db="EMBL/GenBank/DDBJ databases">
        <authorList>
            <person name="Petersen C."/>
        </authorList>
    </citation>
    <scope>NUCLEOTIDE SEQUENCE</scope>
    <source>
        <strain evidence="1">IBT 19713</strain>
    </source>
</reference>
<dbReference type="RefSeq" id="XP_058329482.1">
    <property type="nucleotide sequence ID" value="XM_058476592.1"/>
</dbReference>